<keyword evidence="1" id="KW-0175">Coiled coil</keyword>
<gene>
    <name evidence="3" type="ORF">JOF56_005708</name>
</gene>
<keyword evidence="4" id="KW-1185">Reference proteome</keyword>
<dbReference type="EMBL" id="JAGINW010000001">
    <property type="protein sequence ID" value="MBP2325323.1"/>
    <property type="molecule type" value="Genomic_DNA"/>
</dbReference>
<comment type="caution">
    <text evidence="3">The sequence shown here is derived from an EMBL/GenBank/DDBJ whole genome shotgun (WGS) entry which is preliminary data.</text>
</comment>
<evidence type="ECO:0000313" key="3">
    <source>
        <dbReference type="EMBL" id="MBP2325323.1"/>
    </source>
</evidence>
<evidence type="ECO:0000256" key="2">
    <source>
        <dbReference type="SAM" id="MobiDB-lite"/>
    </source>
</evidence>
<sequence>MRDLIFTILGIDRGSPALNSVGDSADRAHDKLNAFGSLSIKSLAGVSAGAAAAGTAVGGALAGLTLAFGGMGAAALANNAQLKASFGGLWDEIRQGTTEAAQPLIPVFQNVAGQLSESFRSIQPDLRELFSLVGPGIETLTEGFTGFVSNTMPGVKEAVASSQPVFEGLRSLAEQTGTGVSDFFSNISTAAPSAGQALSEVGGIVQDTLGFAGTLFAQLSTSGAPVLRDLRELFSALTSTVSSLAAGALPVLSATASSVLNILTGVLGVIRPLSGVLGPLAGIALSVAASFKLFTGIGAGVASAATALTGFASRAKEAAAASGTLGAGAGTATGALGKVGGVLGKVGGAIPVVGAAVVGLGAIFELISEDTEKTNQQLNATGTAMSKVEAATQRVKQAQEQYDEAVRKFGPTSQAAAGAQRNLSEAVEAEARAQKQAADATKTHTQRISEQTLAVFGAIGSQQQYRESILAEQQARQNVISSLQKHTASSLEGKQATEGWNSAILQAITQAGNYKASLVTSGVEADINAAKVKGMNEETLRLAQIYGTNAPLALRQAIGAMDQTALSAAGITVQVDAAGNSIFNLKGKTIRLDADDNLTPKVHAAQAAVDRLRNEPWINIYMRIVTQPPAGGGDIPFPLPPMNAAGNILRFATGGRLTPMAAGRATMVPPNTWRIIGDRAKDDEAYIPINRSSRSQALLAETANRMGFDLTPRTGTTTSAPRGGGATVTPEALAEALRIALTGARLRLDDSLGRYVRLDTRTNARR</sequence>
<dbReference type="Proteomes" id="UP001519332">
    <property type="component" value="Unassembled WGS sequence"/>
</dbReference>
<feature type="coiled-coil region" evidence="1">
    <location>
        <begin position="388"/>
        <end position="436"/>
    </location>
</feature>
<accession>A0ABS4TLM2</accession>
<organism evidence="3 4">
    <name type="scientific">Kibdelosporangium banguiense</name>
    <dbReference type="NCBI Taxonomy" id="1365924"/>
    <lineage>
        <taxon>Bacteria</taxon>
        <taxon>Bacillati</taxon>
        <taxon>Actinomycetota</taxon>
        <taxon>Actinomycetes</taxon>
        <taxon>Pseudonocardiales</taxon>
        <taxon>Pseudonocardiaceae</taxon>
        <taxon>Kibdelosporangium</taxon>
    </lineage>
</organism>
<dbReference type="RefSeq" id="WP_209642534.1">
    <property type="nucleotide sequence ID" value="NZ_JAGINW010000001.1"/>
</dbReference>
<feature type="region of interest" description="Disordered" evidence="2">
    <location>
        <begin position="708"/>
        <end position="727"/>
    </location>
</feature>
<name>A0ABS4TLM2_9PSEU</name>
<proteinExistence type="predicted"/>
<evidence type="ECO:0000256" key="1">
    <source>
        <dbReference type="SAM" id="Coils"/>
    </source>
</evidence>
<evidence type="ECO:0000313" key="4">
    <source>
        <dbReference type="Proteomes" id="UP001519332"/>
    </source>
</evidence>
<reference evidence="3 4" key="1">
    <citation type="submission" date="2021-03" db="EMBL/GenBank/DDBJ databases">
        <title>Sequencing the genomes of 1000 actinobacteria strains.</title>
        <authorList>
            <person name="Klenk H.-P."/>
        </authorList>
    </citation>
    <scope>NUCLEOTIDE SEQUENCE [LARGE SCALE GENOMIC DNA]</scope>
    <source>
        <strain evidence="3 4">DSM 46670</strain>
    </source>
</reference>
<protein>
    <submittedName>
        <fullName evidence="3">Uncharacterized protein</fullName>
    </submittedName>
</protein>